<dbReference type="EC" id="2.1.1.163" evidence="6"/>
<dbReference type="InterPro" id="IPR023576">
    <property type="entry name" value="UbiE/COQ5_MeTrFase_CS"/>
</dbReference>
<dbReference type="GO" id="GO:0032259">
    <property type="term" value="P:methylation"/>
    <property type="evidence" value="ECO:0007669"/>
    <property type="project" value="UniProtKB-KW"/>
</dbReference>
<dbReference type="PANTHER" id="PTHR43591">
    <property type="entry name" value="METHYLTRANSFERASE"/>
    <property type="match status" value="1"/>
</dbReference>
<keyword evidence="5 6" id="KW-0949">S-adenosyl-L-methionine</keyword>
<evidence type="ECO:0000256" key="3">
    <source>
        <dbReference type="ARBA" id="ARBA00022679"/>
    </source>
</evidence>
<evidence type="ECO:0000256" key="2">
    <source>
        <dbReference type="ARBA" id="ARBA00022603"/>
    </source>
</evidence>
<name>A0ABW0NYJ6_9HYPH</name>
<dbReference type="InterPro" id="IPR029063">
    <property type="entry name" value="SAM-dependent_MTases_sf"/>
</dbReference>
<gene>
    <name evidence="6 7" type="primary">ubiE</name>
    <name evidence="7" type="ORF">ACFPN9_08010</name>
</gene>
<evidence type="ECO:0000313" key="7">
    <source>
        <dbReference type="EMBL" id="MFC5505200.1"/>
    </source>
</evidence>
<dbReference type="PROSITE" id="PS01184">
    <property type="entry name" value="UBIE_2"/>
    <property type="match status" value="1"/>
</dbReference>
<protein>
    <recommendedName>
        <fullName evidence="6">Ubiquinone/menaquinone biosynthesis C-methyltransferase UbiE</fullName>
        <ecNumber evidence="6">2.1.1.163</ecNumber>
        <ecNumber evidence="6">2.1.1.201</ecNumber>
    </recommendedName>
    <alternativeName>
        <fullName evidence="6">2-methoxy-6-polyprenyl-1,4-benzoquinol methylase</fullName>
    </alternativeName>
    <alternativeName>
        <fullName evidence="6">Demethylmenaquinone methyltransferase</fullName>
    </alternativeName>
</protein>
<dbReference type="PANTHER" id="PTHR43591:SF24">
    <property type="entry name" value="2-METHOXY-6-POLYPRENYL-1,4-BENZOQUINOL METHYLASE, MITOCHONDRIAL"/>
    <property type="match status" value="1"/>
</dbReference>
<dbReference type="NCBIfam" id="NF001244">
    <property type="entry name" value="PRK00216.1-5"/>
    <property type="match status" value="1"/>
</dbReference>
<dbReference type="PROSITE" id="PS51608">
    <property type="entry name" value="SAM_MT_UBIE"/>
    <property type="match status" value="1"/>
</dbReference>
<keyword evidence="3 6" id="KW-0808">Transferase</keyword>
<dbReference type="NCBIfam" id="TIGR01934">
    <property type="entry name" value="MenG_MenH_UbiE"/>
    <property type="match status" value="1"/>
</dbReference>
<dbReference type="HAMAP" id="MF_01813">
    <property type="entry name" value="MenG_UbiE_methyltr"/>
    <property type="match status" value="1"/>
</dbReference>
<dbReference type="InterPro" id="IPR004033">
    <property type="entry name" value="UbiE/COQ5_MeTrFase"/>
</dbReference>
<comment type="pathway">
    <text evidence="6">Cofactor biosynthesis; ubiquinone biosynthesis.</text>
</comment>
<evidence type="ECO:0000256" key="1">
    <source>
        <dbReference type="ARBA" id="ARBA00022428"/>
    </source>
</evidence>
<comment type="pathway">
    <text evidence="6">Quinol/quinone metabolism; menaquinone biosynthesis; menaquinol from 1,4-dihydroxy-2-naphthoate: step 2/2.</text>
</comment>
<evidence type="ECO:0000256" key="5">
    <source>
        <dbReference type="ARBA" id="ARBA00022691"/>
    </source>
</evidence>
<comment type="function">
    <text evidence="6">Methyltransferase required for the conversion of demethylmenaquinol (DMKH2) to menaquinol (MKH2) and the conversion of 2-polyprenyl-6-methoxy-1,4-benzoquinol (DDMQH2) to 2-polyprenyl-3-methyl-6-methoxy-1,4-benzoquinol (DMQH2).</text>
</comment>
<sequence>MHRPKQRQDRLHRIGPIVTAASETTHFGFETVPLREKQAKVDDVFHKVAGRYDLMNDLMSAGLHRAWKSALLTAVNPPKDRPSRHLDVAGGTGDVAFSVLEAGGPQTQVTVLDINAEMLSVGRDRAAKRFPGDERIAFVQGNAEELGLPDNHFDAYTIAFGIRNVPRIDKALAEAHRVLKRGGRFLCLEFSHVDVPLLDKVYEAYSFNVIPPIGRMVTGEAEPYQYLVESIRKFPRPQAFAGMIEAAGFRRAKFTPMTGGVVALHSGWKL</sequence>
<feature type="binding site" evidence="6">
    <location>
        <position position="92"/>
    </location>
    <ligand>
        <name>S-adenosyl-L-methionine</name>
        <dbReference type="ChEBI" id="CHEBI:59789"/>
    </ligand>
</feature>
<dbReference type="SUPFAM" id="SSF53335">
    <property type="entry name" value="S-adenosyl-L-methionine-dependent methyltransferases"/>
    <property type="match status" value="1"/>
</dbReference>
<dbReference type="Gene3D" id="3.40.50.150">
    <property type="entry name" value="Vaccinia Virus protein VP39"/>
    <property type="match status" value="1"/>
</dbReference>
<dbReference type="EMBL" id="JBHSLU010000012">
    <property type="protein sequence ID" value="MFC5505200.1"/>
    <property type="molecule type" value="Genomic_DNA"/>
</dbReference>
<dbReference type="Pfam" id="PF01209">
    <property type="entry name" value="Ubie_methyltran"/>
    <property type="match status" value="1"/>
</dbReference>
<comment type="catalytic activity">
    <reaction evidence="6">
        <text>a 2-demethylmenaquinol + S-adenosyl-L-methionine = a menaquinol + S-adenosyl-L-homocysteine + H(+)</text>
        <dbReference type="Rhea" id="RHEA:42640"/>
        <dbReference type="Rhea" id="RHEA-COMP:9539"/>
        <dbReference type="Rhea" id="RHEA-COMP:9563"/>
        <dbReference type="ChEBI" id="CHEBI:15378"/>
        <dbReference type="ChEBI" id="CHEBI:18151"/>
        <dbReference type="ChEBI" id="CHEBI:55437"/>
        <dbReference type="ChEBI" id="CHEBI:57856"/>
        <dbReference type="ChEBI" id="CHEBI:59789"/>
        <dbReference type="EC" id="2.1.1.163"/>
    </reaction>
</comment>
<organism evidence="7 8">
    <name type="scientific">Bosea massiliensis</name>
    <dbReference type="NCBI Taxonomy" id="151419"/>
    <lineage>
        <taxon>Bacteria</taxon>
        <taxon>Pseudomonadati</taxon>
        <taxon>Pseudomonadota</taxon>
        <taxon>Alphaproteobacteria</taxon>
        <taxon>Hyphomicrobiales</taxon>
        <taxon>Boseaceae</taxon>
        <taxon>Bosea</taxon>
    </lineage>
</organism>
<dbReference type="EC" id="2.1.1.201" evidence="6"/>
<dbReference type="NCBIfam" id="NF001242">
    <property type="entry name" value="PRK00216.1-3"/>
    <property type="match status" value="1"/>
</dbReference>
<feature type="binding site" evidence="6">
    <location>
        <position position="113"/>
    </location>
    <ligand>
        <name>S-adenosyl-L-methionine</name>
        <dbReference type="ChEBI" id="CHEBI:59789"/>
    </ligand>
</feature>
<dbReference type="PROSITE" id="PS01183">
    <property type="entry name" value="UBIE_1"/>
    <property type="match status" value="1"/>
</dbReference>
<dbReference type="CDD" id="cd02440">
    <property type="entry name" value="AdoMet_MTases"/>
    <property type="match status" value="1"/>
</dbReference>
<comment type="similarity">
    <text evidence="6">Belongs to the class I-like SAM-binding methyltransferase superfamily. MenG/UbiE family.</text>
</comment>
<proteinExistence type="inferred from homology"/>
<comment type="caution">
    <text evidence="7">The sequence shown here is derived from an EMBL/GenBank/DDBJ whole genome shotgun (WGS) entry which is preliminary data.</text>
</comment>
<accession>A0ABW0NYJ6</accession>
<feature type="binding site" evidence="6">
    <location>
        <begin position="142"/>
        <end position="143"/>
    </location>
    <ligand>
        <name>S-adenosyl-L-methionine</name>
        <dbReference type="ChEBI" id="CHEBI:59789"/>
    </ligand>
</feature>
<keyword evidence="1 6" id="KW-0474">Menaquinone biosynthesis</keyword>
<keyword evidence="8" id="KW-1185">Reference proteome</keyword>
<dbReference type="GO" id="GO:0008425">
    <property type="term" value="F:2-methoxy-6-polyprenyl-1,4-benzoquinol methyltransferase activity"/>
    <property type="evidence" value="ECO:0007669"/>
    <property type="project" value="UniProtKB-EC"/>
</dbReference>
<keyword evidence="4 6" id="KW-0831">Ubiquinone biosynthesis</keyword>
<keyword evidence="2 6" id="KW-0489">Methyltransferase</keyword>
<comment type="catalytic activity">
    <reaction evidence="6">
        <text>a 2-methoxy-6-(all-trans-polyprenyl)benzene-1,4-diol + S-adenosyl-L-methionine = a 5-methoxy-2-methyl-3-(all-trans-polyprenyl)benzene-1,4-diol + S-adenosyl-L-homocysteine + H(+)</text>
        <dbReference type="Rhea" id="RHEA:28286"/>
        <dbReference type="Rhea" id="RHEA-COMP:10858"/>
        <dbReference type="Rhea" id="RHEA-COMP:10859"/>
        <dbReference type="ChEBI" id="CHEBI:15378"/>
        <dbReference type="ChEBI" id="CHEBI:57856"/>
        <dbReference type="ChEBI" id="CHEBI:59789"/>
        <dbReference type="ChEBI" id="CHEBI:84166"/>
        <dbReference type="ChEBI" id="CHEBI:84167"/>
        <dbReference type="EC" id="2.1.1.201"/>
    </reaction>
</comment>
<reference evidence="8" key="1">
    <citation type="journal article" date="2019" name="Int. J. Syst. Evol. Microbiol.">
        <title>The Global Catalogue of Microorganisms (GCM) 10K type strain sequencing project: providing services to taxonomists for standard genome sequencing and annotation.</title>
        <authorList>
            <consortium name="The Broad Institute Genomics Platform"/>
            <consortium name="The Broad Institute Genome Sequencing Center for Infectious Disease"/>
            <person name="Wu L."/>
            <person name="Ma J."/>
        </authorList>
    </citation>
    <scope>NUCLEOTIDE SEQUENCE [LARGE SCALE GENOMIC DNA]</scope>
    <source>
        <strain evidence="8">CCUG 43117</strain>
    </source>
</reference>
<evidence type="ECO:0000256" key="6">
    <source>
        <dbReference type="HAMAP-Rule" id="MF_01813"/>
    </source>
</evidence>
<dbReference type="GO" id="GO:0043770">
    <property type="term" value="F:demethylmenaquinone methyltransferase activity"/>
    <property type="evidence" value="ECO:0007669"/>
    <property type="project" value="UniProtKB-EC"/>
</dbReference>
<dbReference type="Proteomes" id="UP001596060">
    <property type="component" value="Unassembled WGS sequence"/>
</dbReference>
<evidence type="ECO:0000256" key="4">
    <source>
        <dbReference type="ARBA" id="ARBA00022688"/>
    </source>
</evidence>
<evidence type="ECO:0000313" key="8">
    <source>
        <dbReference type="Proteomes" id="UP001596060"/>
    </source>
</evidence>
<dbReference type="RefSeq" id="WP_377816325.1">
    <property type="nucleotide sequence ID" value="NZ_JBHSLU010000012.1"/>
</dbReference>
<comment type="caution">
    <text evidence="6">Lacks conserved residue(s) required for the propagation of feature annotation.</text>
</comment>